<evidence type="ECO:0000256" key="2">
    <source>
        <dbReference type="ARBA" id="ARBA00010916"/>
    </source>
</evidence>
<dbReference type="eggNOG" id="KOG3856">
    <property type="taxonomic scope" value="Eukaryota"/>
</dbReference>
<evidence type="ECO:0000256" key="4">
    <source>
        <dbReference type="ARBA" id="ARBA00023015"/>
    </source>
</evidence>
<evidence type="ECO:0000256" key="7">
    <source>
        <dbReference type="ARBA" id="ARBA00023242"/>
    </source>
</evidence>
<dbReference type="Pfam" id="PF09340">
    <property type="entry name" value="NuA4"/>
    <property type="match status" value="1"/>
</dbReference>
<protein>
    <recommendedName>
        <fullName evidence="11">Chromatin modification-related protein EAF6</fullName>
    </recommendedName>
</protein>
<comment type="caution">
    <text evidence="9">The sequence shown here is derived from an EMBL/GenBank/DDBJ whole genome shotgun (WGS) entry which is preliminary data.</text>
</comment>
<gene>
    <name evidence="9" type="ORF">COCSUDRAFT_52601</name>
</gene>
<dbReference type="GO" id="GO:0006325">
    <property type="term" value="P:chromatin organization"/>
    <property type="evidence" value="ECO:0007669"/>
    <property type="project" value="UniProtKB-KW"/>
</dbReference>
<keyword evidence="5" id="KW-0175">Coiled coil</keyword>
<dbReference type="KEGG" id="csl:COCSUDRAFT_52601"/>
<dbReference type="RefSeq" id="XP_005650413.1">
    <property type="nucleotide sequence ID" value="XM_005650356.1"/>
</dbReference>
<evidence type="ECO:0000256" key="3">
    <source>
        <dbReference type="ARBA" id="ARBA00022853"/>
    </source>
</evidence>
<keyword evidence="10" id="KW-1185">Reference proteome</keyword>
<keyword evidence="4" id="KW-0805">Transcription regulation</keyword>
<organism evidence="9 10">
    <name type="scientific">Coccomyxa subellipsoidea (strain C-169)</name>
    <name type="common">Green microalga</name>
    <dbReference type="NCBI Taxonomy" id="574566"/>
    <lineage>
        <taxon>Eukaryota</taxon>
        <taxon>Viridiplantae</taxon>
        <taxon>Chlorophyta</taxon>
        <taxon>core chlorophytes</taxon>
        <taxon>Trebouxiophyceae</taxon>
        <taxon>Trebouxiophyceae incertae sedis</taxon>
        <taxon>Coccomyxaceae</taxon>
        <taxon>Coccomyxa</taxon>
        <taxon>Coccomyxa subellipsoidea</taxon>
    </lineage>
</organism>
<evidence type="ECO:0008006" key="11">
    <source>
        <dbReference type="Google" id="ProtNLM"/>
    </source>
</evidence>
<accession>I0Z5F0</accession>
<keyword evidence="3" id="KW-0156">Chromatin regulator</keyword>
<dbReference type="InterPro" id="IPR015418">
    <property type="entry name" value="Eaf6"/>
</dbReference>
<keyword evidence="6" id="KW-0804">Transcription</keyword>
<evidence type="ECO:0000256" key="8">
    <source>
        <dbReference type="SAM" id="MobiDB-lite"/>
    </source>
</evidence>
<evidence type="ECO:0000313" key="9">
    <source>
        <dbReference type="EMBL" id="EIE25869.1"/>
    </source>
</evidence>
<evidence type="ECO:0000256" key="5">
    <source>
        <dbReference type="ARBA" id="ARBA00023054"/>
    </source>
</evidence>
<dbReference type="AlphaFoldDB" id="I0Z5F0"/>
<reference evidence="9 10" key="1">
    <citation type="journal article" date="2012" name="Genome Biol.">
        <title>The genome of the polar eukaryotic microalga coccomyxa subellipsoidea reveals traits of cold adaptation.</title>
        <authorList>
            <person name="Blanc G."/>
            <person name="Agarkova I."/>
            <person name="Grimwood J."/>
            <person name="Kuo A."/>
            <person name="Brueggeman A."/>
            <person name="Dunigan D."/>
            <person name="Gurnon J."/>
            <person name="Ladunga I."/>
            <person name="Lindquist E."/>
            <person name="Lucas S."/>
            <person name="Pangilinan J."/>
            <person name="Proschold T."/>
            <person name="Salamov A."/>
            <person name="Schmutz J."/>
            <person name="Weeks D."/>
            <person name="Yamada T."/>
            <person name="Claverie J.M."/>
            <person name="Grigoriev I."/>
            <person name="Van Etten J."/>
            <person name="Lomsadze A."/>
            <person name="Borodovsky M."/>
        </authorList>
    </citation>
    <scope>NUCLEOTIDE SEQUENCE [LARGE SCALE GENOMIC DNA]</scope>
    <source>
        <strain evidence="9 10">C-169</strain>
    </source>
</reference>
<dbReference type="GeneID" id="17043873"/>
<sequence length="121" mass="13018">MSNAAAQLAARSEQLEADLLKTEKMVYSMETEYLSAEYTQCGTVLKGFDGFLSSKDALRKRARAFKPEDRAFSLSSKTSAATQELAEFALDQLEAMGAPGLGKGKTVQAMGTAQKGRRQAG</sequence>
<evidence type="ECO:0000313" key="10">
    <source>
        <dbReference type="Proteomes" id="UP000007264"/>
    </source>
</evidence>
<proteinExistence type="inferred from homology"/>
<comment type="similarity">
    <text evidence="2">Belongs to the EAF6 family.</text>
</comment>
<dbReference type="PANTHER" id="PTHR13476">
    <property type="entry name" value="CHROMATIN MODIFICATION-RELATED PROTEIN MEAF6"/>
    <property type="match status" value="1"/>
</dbReference>
<dbReference type="EMBL" id="AGSI01000003">
    <property type="protein sequence ID" value="EIE25869.1"/>
    <property type="molecule type" value="Genomic_DNA"/>
</dbReference>
<dbReference type="GO" id="GO:0005634">
    <property type="term" value="C:nucleus"/>
    <property type="evidence" value="ECO:0007669"/>
    <property type="project" value="UniProtKB-SubCell"/>
</dbReference>
<dbReference type="OrthoDB" id="440324at2759"/>
<evidence type="ECO:0000256" key="1">
    <source>
        <dbReference type="ARBA" id="ARBA00004123"/>
    </source>
</evidence>
<name>I0Z5F0_COCSC</name>
<dbReference type="STRING" id="574566.I0Z5F0"/>
<keyword evidence="7" id="KW-0539">Nucleus</keyword>
<comment type="subcellular location">
    <subcellularLocation>
        <location evidence="1">Nucleus</location>
    </subcellularLocation>
</comment>
<dbReference type="GO" id="GO:0000123">
    <property type="term" value="C:histone acetyltransferase complex"/>
    <property type="evidence" value="ECO:0007669"/>
    <property type="project" value="InterPro"/>
</dbReference>
<dbReference type="Proteomes" id="UP000007264">
    <property type="component" value="Unassembled WGS sequence"/>
</dbReference>
<feature type="region of interest" description="Disordered" evidence="8">
    <location>
        <begin position="101"/>
        <end position="121"/>
    </location>
</feature>
<evidence type="ECO:0000256" key="6">
    <source>
        <dbReference type="ARBA" id="ARBA00023163"/>
    </source>
</evidence>